<gene>
    <name evidence="1" type="ORF">AVDCRST_MAG43-658</name>
</gene>
<sequence length="42" mass="4943">MIYASDLFMTMRRDRVRSSDRALSWRKAGSSYGAWLMKVGER</sequence>
<protein>
    <submittedName>
        <fullName evidence="1">Uncharacterized protein</fullName>
    </submittedName>
</protein>
<organism evidence="1">
    <name type="scientific">uncultured Thermomicrobiales bacterium</name>
    <dbReference type="NCBI Taxonomy" id="1645740"/>
    <lineage>
        <taxon>Bacteria</taxon>
        <taxon>Pseudomonadati</taxon>
        <taxon>Thermomicrobiota</taxon>
        <taxon>Thermomicrobia</taxon>
        <taxon>Thermomicrobiales</taxon>
        <taxon>environmental samples</taxon>
    </lineage>
</organism>
<evidence type="ECO:0000313" key="1">
    <source>
        <dbReference type="EMBL" id="CAA9546895.1"/>
    </source>
</evidence>
<dbReference type="EMBL" id="CADCWI010000037">
    <property type="protein sequence ID" value="CAA9546895.1"/>
    <property type="molecule type" value="Genomic_DNA"/>
</dbReference>
<name>A0A6J4UCP8_9BACT</name>
<dbReference type="AlphaFoldDB" id="A0A6J4UCP8"/>
<reference evidence="1" key="1">
    <citation type="submission" date="2020-02" db="EMBL/GenBank/DDBJ databases">
        <authorList>
            <person name="Meier V. D."/>
        </authorList>
    </citation>
    <scope>NUCLEOTIDE SEQUENCE</scope>
    <source>
        <strain evidence="1">AVDCRST_MAG43</strain>
    </source>
</reference>
<proteinExistence type="predicted"/>
<accession>A0A6J4UCP8</accession>